<feature type="region of interest" description="Disordered" evidence="1">
    <location>
        <begin position="1"/>
        <end position="24"/>
    </location>
</feature>
<evidence type="ECO:0000313" key="3">
    <source>
        <dbReference type="Proteomes" id="UP000483802"/>
    </source>
</evidence>
<dbReference type="AlphaFoldDB" id="A0A6L6WPL1"/>
<proteinExistence type="predicted"/>
<dbReference type="Proteomes" id="UP000483802">
    <property type="component" value="Unassembled WGS sequence"/>
</dbReference>
<gene>
    <name evidence="2" type="ORF">GPA10_05095</name>
</gene>
<dbReference type="EMBL" id="WPNZ01000002">
    <property type="protein sequence ID" value="MVO84162.1"/>
    <property type="molecule type" value="Genomic_DNA"/>
</dbReference>
<organism evidence="2 3">
    <name type="scientific">Streptomyces typhae</name>
    <dbReference type="NCBI Taxonomy" id="2681492"/>
    <lineage>
        <taxon>Bacteria</taxon>
        <taxon>Bacillati</taxon>
        <taxon>Actinomycetota</taxon>
        <taxon>Actinomycetes</taxon>
        <taxon>Kitasatosporales</taxon>
        <taxon>Streptomycetaceae</taxon>
        <taxon>Streptomyces</taxon>
    </lineage>
</organism>
<evidence type="ECO:0000256" key="1">
    <source>
        <dbReference type="SAM" id="MobiDB-lite"/>
    </source>
</evidence>
<comment type="caution">
    <text evidence="2">The sequence shown here is derived from an EMBL/GenBank/DDBJ whole genome shotgun (WGS) entry which is preliminary data.</text>
</comment>
<evidence type="ECO:0000313" key="2">
    <source>
        <dbReference type="EMBL" id="MVO84162.1"/>
    </source>
</evidence>
<sequence length="70" mass="7910">MAEERRLGLASEKPTSRSRVVARDEADGGQTIIVVKRDAETDRMSDAEILAKADKYLRNRRHLRAVDDAE</sequence>
<keyword evidence="3" id="KW-1185">Reference proteome</keyword>
<protein>
    <submittedName>
        <fullName evidence="2">Uncharacterized protein</fullName>
    </submittedName>
</protein>
<reference evidence="2 3" key="1">
    <citation type="submission" date="2019-11" db="EMBL/GenBank/DDBJ databases">
        <title>Streptomyces typhae sp. nov., a novel endophytic actinomycete isolated from the root of cattail pollen (Typha angustifolia L.).</title>
        <authorList>
            <person name="Peng C."/>
        </authorList>
    </citation>
    <scope>NUCLEOTIDE SEQUENCE [LARGE SCALE GENOMIC DNA]</scope>
    <source>
        <strain evidence="3">p1417</strain>
    </source>
</reference>
<dbReference type="RefSeq" id="WP_157164424.1">
    <property type="nucleotide sequence ID" value="NZ_WPNZ01000002.1"/>
</dbReference>
<name>A0A6L6WPL1_9ACTN</name>
<accession>A0A6L6WPL1</accession>